<accession>H6SL32</accession>
<dbReference type="Proteomes" id="UP000033220">
    <property type="component" value="Chromosome DSM 122"/>
</dbReference>
<dbReference type="PROSITE" id="PS50977">
    <property type="entry name" value="HTH_TETR_2"/>
    <property type="match status" value="1"/>
</dbReference>
<keyword evidence="2 4" id="KW-0238">DNA-binding</keyword>
<dbReference type="AlphaFoldDB" id="H6SL32"/>
<dbReference type="Pfam" id="PF00440">
    <property type="entry name" value="TetR_N"/>
    <property type="match status" value="1"/>
</dbReference>
<dbReference type="InterPro" id="IPR001647">
    <property type="entry name" value="HTH_TetR"/>
</dbReference>
<evidence type="ECO:0000313" key="8">
    <source>
        <dbReference type="Proteomes" id="UP000033220"/>
    </source>
</evidence>
<feature type="region of interest" description="Disordered" evidence="5">
    <location>
        <begin position="1"/>
        <end position="21"/>
    </location>
</feature>
<dbReference type="PRINTS" id="PR00455">
    <property type="entry name" value="HTHTETR"/>
</dbReference>
<dbReference type="PATRIC" id="fig|1150469.3.peg.2334"/>
<dbReference type="InterPro" id="IPR036271">
    <property type="entry name" value="Tet_transcr_reg_TetR-rel_C_sf"/>
</dbReference>
<feature type="DNA-binding region" description="H-T-H motif" evidence="4">
    <location>
        <begin position="48"/>
        <end position="67"/>
    </location>
</feature>
<dbReference type="InterPro" id="IPR039536">
    <property type="entry name" value="TetR_C_Proteobacteria"/>
</dbReference>
<dbReference type="OrthoDB" id="5292901at2"/>
<dbReference type="SUPFAM" id="SSF46689">
    <property type="entry name" value="Homeodomain-like"/>
    <property type="match status" value="1"/>
</dbReference>
<gene>
    <name evidence="7" type="ORF">RSPPHO_02071</name>
</gene>
<dbReference type="GO" id="GO:0003700">
    <property type="term" value="F:DNA-binding transcription factor activity"/>
    <property type="evidence" value="ECO:0007669"/>
    <property type="project" value="TreeGrafter"/>
</dbReference>
<organism evidence="7 8">
    <name type="scientific">Pararhodospirillum photometricum DSM 122</name>
    <dbReference type="NCBI Taxonomy" id="1150469"/>
    <lineage>
        <taxon>Bacteria</taxon>
        <taxon>Pseudomonadati</taxon>
        <taxon>Pseudomonadota</taxon>
        <taxon>Alphaproteobacteria</taxon>
        <taxon>Rhodospirillales</taxon>
        <taxon>Rhodospirillaceae</taxon>
        <taxon>Pararhodospirillum</taxon>
    </lineage>
</organism>
<dbReference type="KEGG" id="rpm:RSPPHO_02071"/>
<keyword evidence="1" id="KW-0805">Transcription regulation</keyword>
<dbReference type="PANTHER" id="PTHR30055">
    <property type="entry name" value="HTH-TYPE TRANSCRIPTIONAL REGULATOR RUTR"/>
    <property type="match status" value="1"/>
</dbReference>
<sequence>MTQDDTPPDCPPTAPASPVGSCRKASRRAAILETARALFFERGYADTPMSLVACQVGGSKSTLWNYFPSKRDLFAAVLDEVTTRLQAESFQALNPDLEMAEALYRFCLGFVSMILSEEAICLHRMVTAEARRFPELGTMFYERGPKITHRRLAEYLNRAMDAGQLRAGDPLLAARHLTSLCQGWTLAYRLWNVGAPPSSHVIADEVRQGLAVFLRAYAP</sequence>
<dbReference type="FunFam" id="1.10.10.60:FF:000141">
    <property type="entry name" value="TetR family transcriptional regulator"/>
    <property type="match status" value="1"/>
</dbReference>
<dbReference type="STRING" id="1150469.RSPPHO_02071"/>
<evidence type="ECO:0000256" key="3">
    <source>
        <dbReference type="ARBA" id="ARBA00023163"/>
    </source>
</evidence>
<dbReference type="Gene3D" id="1.10.10.60">
    <property type="entry name" value="Homeodomain-like"/>
    <property type="match status" value="1"/>
</dbReference>
<evidence type="ECO:0000256" key="2">
    <source>
        <dbReference type="ARBA" id="ARBA00023125"/>
    </source>
</evidence>
<evidence type="ECO:0000259" key="6">
    <source>
        <dbReference type="PROSITE" id="PS50977"/>
    </source>
</evidence>
<dbReference type="Pfam" id="PF14246">
    <property type="entry name" value="TetR_C_7"/>
    <property type="match status" value="1"/>
</dbReference>
<dbReference type="HOGENOM" id="CLU_069356_27_0_5"/>
<proteinExistence type="predicted"/>
<evidence type="ECO:0000313" key="7">
    <source>
        <dbReference type="EMBL" id="CCG08697.1"/>
    </source>
</evidence>
<dbReference type="eggNOG" id="COG1309">
    <property type="taxonomic scope" value="Bacteria"/>
</dbReference>
<feature type="domain" description="HTH tetR-type" evidence="6">
    <location>
        <begin position="25"/>
        <end position="85"/>
    </location>
</feature>
<protein>
    <submittedName>
        <fullName evidence="7">Transcriptional regulator, TetR family protein</fullName>
    </submittedName>
</protein>
<keyword evidence="8" id="KW-1185">Reference proteome</keyword>
<keyword evidence="3" id="KW-0804">Transcription</keyword>
<dbReference type="InterPro" id="IPR050109">
    <property type="entry name" value="HTH-type_TetR-like_transc_reg"/>
</dbReference>
<dbReference type="SUPFAM" id="SSF48498">
    <property type="entry name" value="Tetracyclin repressor-like, C-terminal domain"/>
    <property type="match status" value="1"/>
</dbReference>
<reference evidence="7 8" key="1">
    <citation type="submission" date="2012-02" db="EMBL/GenBank/DDBJ databases">
        <title>Shotgun genome sequence of Phaeospirillum photometricum DSM 122.</title>
        <authorList>
            <person name="Duquesne K."/>
            <person name="Sturgis J."/>
        </authorList>
    </citation>
    <scope>NUCLEOTIDE SEQUENCE [LARGE SCALE GENOMIC DNA]</scope>
    <source>
        <strain evidence="8">DSM122</strain>
    </source>
</reference>
<evidence type="ECO:0000256" key="4">
    <source>
        <dbReference type="PROSITE-ProRule" id="PRU00335"/>
    </source>
</evidence>
<name>H6SL32_PARPM</name>
<evidence type="ECO:0000256" key="5">
    <source>
        <dbReference type="SAM" id="MobiDB-lite"/>
    </source>
</evidence>
<dbReference type="GO" id="GO:0000976">
    <property type="term" value="F:transcription cis-regulatory region binding"/>
    <property type="evidence" value="ECO:0007669"/>
    <property type="project" value="TreeGrafter"/>
</dbReference>
<dbReference type="InterPro" id="IPR009057">
    <property type="entry name" value="Homeodomain-like_sf"/>
</dbReference>
<evidence type="ECO:0000256" key="1">
    <source>
        <dbReference type="ARBA" id="ARBA00023015"/>
    </source>
</evidence>
<dbReference type="PANTHER" id="PTHR30055:SF146">
    <property type="entry name" value="HTH-TYPE TRANSCRIPTIONAL DUAL REGULATOR CECR"/>
    <property type="match status" value="1"/>
</dbReference>
<dbReference type="RefSeq" id="WP_014415331.1">
    <property type="nucleotide sequence ID" value="NC_017059.1"/>
</dbReference>
<dbReference type="EMBL" id="HE663493">
    <property type="protein sequence ID" value="CCG08697.1"/>
    <property type="molecule type" value="Genomic_DNA"/>
</dbReference>
<dbReference type="Gene3D" id="1.10.357.10">
    <property type="entry name" value="Tetracycline Repressor, domain 2"/>
    <property type="match status" value="1"/>
</dbReference>